<feature type="domain" description="HTH bat-type" evidence="3">
    <location>
        <begin position="150"/>
        <end position="201"/>
    </location>
</feature>
<proteinExistence type="predicted"/>
<accession>L9XAI1</accession>
<comment type="caution">
    <text evidence="4">The sequence shown here is derived from an EMBL/GenBank/DDBJ whole genome shotgun (WGS) entry which is preliminary data.</text>
</comment>
<evidence type="ECO:0000256" key="2">
    <source>
        <dbReference type="ARBA" id="ARBA00023163"/>
    </source>
</evidence>
<dbReference type="InterPro" id="IPR007050">
    <property type="entry name" value="HTH_bacterioopsin"/>
</dbReference>
<dbReference type="OrthoDB" id="51502at2157"/>
<keyword evidence="1" id="KW-0805">Transcription regulation</keyword>
<evidence type="ECO:0000259" key="3">
    <source>
        <dbReference type="Pfam" id="PF04967"/>
    </source>
</evidence>
<evidence type="ECO:0000313" key="5">
    <source>
        <dbReference type="Proteomes" id="UP000011688"/>
    </source>
</evidence>
<reference evidence="4 5" key="1">
    <citation type="journal article" date="2014" name="PLoS Genet.">
        <title>Phylogenetically driven sequencing of extremely halophilic archaea reveals strategies for static and dynamic osmo-response.</title>
        <authorList>
            <person name="Becker E.A."/>
            <person name="Seitzer P.M."/>
            <person name="Tritt A."/>
            <person name="Larsen D."/>
            <person name="Krusor M."/>
            <person name="Yao A.I."/>
            <person name="Wu D."/>
            <person name="Madern D."/>
            <person name="Eisen J.A."/>
            <person name="Darling A.E."/>
            <person name="Facciotti M.T."/>
        </authorList>
    </citation>
    <scope>NUCLEOTIDE SEQUENCE [LARGE SCALE GENOMIC DNA]</scope>
    <source>
        <strain evidence="4 5">DSM 10524</strain>
    </source>
</reference>
<dbReference type="EMBL" id="AOIB01000020">
    <property type="protein sequence ID" value="ELY58441.1"/>
    <property type="molecule type" value="Genomic_DNA"/>
</dbReference>
<evidence type="ECO:0000256" key="1">
    <source>
        <dbReference type="ARBA" id="ARBA00023015"/>
    </source>
</evidence>
<dbReference type="AlphaFoldDB" id="L9XAI1"/>
<keyword evidence="5" id="KW-1185">Reference proteome</keyword>
<dbReference type="PANTHER" id="PTHR34236:SF1">
    <property type="entry name" value="DIMETHYL SULFOXIDE REDUCTASE TRANSCRIPTIONAL ACTIVATOR"/>
    <property type="match status" value="1"/>
</dbReference>
<dbReference type="InterPro" id="IPR036388">
    <property type="entry name" value="WH-like_DNA-bd_sf"/>
</dbReference>
<name>L9XAI1_9EURY</name>
<dbReference type="RefSeq" id="WP_005555325.1">
    <property type="nucleotide sequence ID" value="NZ_AOIB01000020.1"/>
</dbReference>
<dbReference type="PATRIC" id="fig|1227497.3.peg.1835"/>
<evidence type="ECO:0000313" key="4">
    <source>
        <dbReference type="EMBL" id="ELY58441.1"/>
    </source>
</evidence>
<sequence length="225" mass="24936">MAQATLTITLPEQVWIQQVSTAYPEATFRVLAAVPGNESGFALVRLAGSAVPEMIDEIEAHPQVLEITVVQRSEREATIHFETTAPLLLFSSRESGIPIELPVEIRGGEATIEVTGSRERLAELAEQLEQFGLQYRIEQVQERLHQSQLLSERQLEVVAAAVDEGYYDTPRRCSLTELAGHLGIAKSTCSETLHRAEEAIVKHFVEDLPALHDDDEMIERPLAGD</sequence>
<protein>
    <submittedName>
        <fullName evidence="4">Bacterio-opsin activator HTH domain-containing protein</fullName>
    </submittedName>
</protein>
<dbReference type="Pfam" id="PF04967">
    <property type="entry name" value="HTH_10"/>
    <property type="match status" value="1"/>
</dbReference>
<dbReference type="Gene3D" id="1.10.10.10">
    <property type="entry name" value="Winged helix-like DNA-binding domain superfamily/Winged helix DNA-binding domain"/>
    <property type="match status" value="1"/>
</dbReference>
<dbReference type="PANTHER" id="PTHR34236">
    <property type="entry name" value="DIMETHYL SULFOXIDE REDUCTASE TRANSCRIPTIONAL ACTIVATOR"/>
    <property type="match status" value="1"/>
</dbReference>
<dbReference type="STRING" id="1227497.C491_08899"/>
<keyword evidence="2" id="KW-0804">Transcription</keyword>
<dbReference type="eggNOG" id="arCOG02271">
    <property type="taxonomic scope" value="Archaea"/>
</dbReference>
<gene>
    <name evidence="4" type="ORF">C491_08899</name>
</gene>
<dbReference type="Proteomes" id="UP000011688">
    <property type="component" value="Unassembled WGS sequence"/>
</dbReference>
<organism evidence="4 5">
    <name type="scientific">Natronococcus amylolyticus DSM 10524</name>
    <dbReference type="NCBI Taxonomy" id="1227497"/>
    <lineage>
        <taxon>Archaea</taxon>
        <taxon>Methanobacteriati</taxon>
        <taxon>Methanobacteriota</taxon>
        <taxon>Stenosarchaea group</taxon>
        <taxon>Halobacteria</taxon>
        <taxon>Halobacteriales</taxon>
        <taxon>Natrialbaceae</taxon>
        <taxon>Natronococcus</taxon>
    </lineage>
</organism>